<evidence type="ECO:0000313" key="2">
    <source>
        <dbReference type="EMBL" id="WDI03290.1"/>
    </source>
</evidence>
<evidence type="ECO:0000313" key="4">
    <source>
        <dbReference type="Proteomes" id="UP001221519"/>
    </source>
</evidence>
<reference evidence="1 4" key="1">
    <citation type="submission" date="2023-02" db="EMBL/GenBank/DDBJ databases">
        <title>Pathogen: clinical or host-associated sample.</title>
        <authorList>
            <person name="Hergert J."/>
            <person name="Casey R."/>
            <person name="Wagner J."/>
            <person name="Young E.L."/>
            <person name="Oakeson K.F."/>
        </authorList>
    </citation>
    <scope>NUCLEOTIDE SEQUENCE</scope>
    <source>
        <strain evidence="2 4">2022CK-00829</strain>
        <strain evidence="1">2022CK-00830</strain>
    </source>
</reference>
<dbReference type="RefSeq" id="WP_193746098.1">
    <property type="nucleotide sequence ID" value="NZ_CP118101.1"/>
</dbReference>
<proteinExistence type="predicted"/>
<dbReference type="EMBL" id="CP118101">
    <property type="protein sequence ID" value="WDH83630.1"/>
    <property type="molecule type" value="Genomic_DNA"/>
</dbReference>
<gene>
    <name evidence="1" type="ORF">PUW23_05200</name>
    <name evidence="2" type="ORF">PUW25_04745</name>
</gene>
<evidence type="ECO:0000313" key="1">
    <source>
        <dbReference type="EMBL" id="WDH83630.1"/>
    </source>
</evidence>
<name>A0AAX3N1K6_9BACL</name>
<keyword evidence="4" id="KW-1185">Reference proteome</keyword>
<evidence type="ECO:0000313" key="3">
    <source>
        <dbReference type="Proteomes" id="UP001220962"/>
    </source>
</evidence>
<organism evidence="1 3">
    <name type="scientific">Paenibacillus urinalis</name>
    <dbReference type="NCBI Taxonomy" id="521520"/>
    <lineage>
        <taxon>Bacteria</taxon>
        <taxon>Bacillati</taxon>
        <taxon>Bacillota</taxon>
        <taxon>Bacilli</taxon>
        <taxon>Bacillales</taxon>
        <taxon>Paenibacillaceae</taxon>
        <taxon>Paenibacillus</taxon>
    </lineage>
</organism>
<dbReference type="Proteomes" id="UP001220962">
    <property type="component" value="Chromosome"/>
</dbReference>
<dbReference type="Proteomes" id="UP001221519">
    <property type="component" value="Chromosome"/>
</dbReference>
<accession>A0AAX3N1K6</accession>
<dbReference type="EMBL" id="CP118108">
    <property type="protein sequence ID" value="WDI03290.1"/>
    <property type="molecule type" value="Genomic_DNA"/>
</dbReference>
<sequence length="45" mass="4793">MDMSSVRSICPVCGGELKILKHSISCKCGSRMKGILGKARVQKVG</sequence>
<dbReference type="AlphaFoldDB" id="A0AAX3N1K6"/>
<protein>
    <submittedName>
        <fullName evidence="1">Uncharacterized protein</fullName>
    </submittedName>
</protein>